<evidence type="ECO:0000313" key="3">
    <source>
        <dbReference type="Proteomes" id="UP001281761"/>
    </source>
</evidence>
<name>A0ABQ9YB71_9EUKA</name>
<keyword evidence="3" id="KW-1185">Reference proteome</keyword>
<protein>
    <submittedName>
        <fullName evidence="2">Uncharacterized protein</fullName>
    </submittedName>
</protein>
<organism evidence="2 3">
    <name type="scientific">Blattamonas nauphoetae</name>
    <dbReference type="NCBI Taxonomy" id="2049346"/>
    <lineage>
        <taxon>Eukaryota</taxon>
        <taxon>Metamonada</taxon>
        <taxon>Preaxostyla</taxon>
        <taxon>Oxymonadida</taxon>
        <taxon>Blattamonas</taxon>
    </lineage>
</organism>
<feature type="region of interest" description="Disordered" evidence="1">
    <location>
        <begin position="1428"/>
        <end position="1491"/>
    </location>
</feature>
<dbReference type="Proteomes" id="UP001281761">
    <property type="component" value="Unassembled WGS sequence"/>
</dbReference>
<feature type="region of interest" description="Disordered" evidence="1">
    <location>
        <begin position="1292"/>
        <end position="1311"/>
    </location>
</feature>
<reference evidence="2 3" key="1">
    <citation type="journal article" date="2022" name="bioRxiv">
        <title>Genomics of Preaxostyla Flagellates Illuminates Evolutionary Transitions and the Path Towards Mitochondrial Loss.</title>
        <authorList>
            <person name="Novak L.V.F."/>
            <person name="Treitli S.C."/>
            <person name="Pyrih J."/>
            <person name="Halakuc P."/>
            <person name="Pipaliya S.V."/>
            <person name="Vacek V."/>
            <person name="Brzon O."/>
            <person name="Soukal P."/>
            <person name="Eme L."/>
            <person name="Dacks J.B."/>
            <person name="Karnkowska A."/>
            <person name="Elias M."/>
            <person name="Hampl V."/>
        </authorList>
    </citation>
    <scope>NUCLEOTIDE SEQUENCE [LARGE SCALE GENOMIC DNA]</scope>
    <source>
        <strain evidence="2">NAU3</strain>
        <tissue evidence="2">Gut</tissue>
    </source>
</reference>
<proteinExistence type="predicted"/>
<evidence type="ECO:0000256" key="1">
    <source>
        <dbReference type="SAM" id="MobiDB-lite"/>
    </source>
</evidence>
<gene>
    <name evidence="2" type="ORF">BLNAU_4256</name>
</gene>
<evidence type="ECO:0000313" key="2">
    <source>
        <dbReference type="EMBL" id="KAK2960859.1"/>
    </source>
</evidence>
<sequence>MNVFDLVSSALDKFNTLPSHVQEGESTTQSGLIMPKDETILELFDTFKTAYNAIPSEVRSPSETSYLSFVRLWSTSAPNFESKAYHLKHDDLRDDLTSMKTKSALEIQRELETNREIFRNLQISIDSSIIPLHQTEIPNFEEEAECGKPFNKAKYMFKKHRPVVRMTRDTFCYTYDVIMCQPSSQNEVYDPAQAFSSQSYLGEVTMPSIHHFPHFFKLFVNQDNKVENRLRGTTWHIVDDFVLHSRNLPDGEHVVLLTSPNKKRWNNITAPKAILDPVFLYNVPTLLFPEMIHVFNAIPCPYEYDPKPTSLMMRAQNIIPLQGMIPRDVFTPYLLNCGYRNIHPSSPQFDPLNWFTQHATLDASQIVHIRTTKTMNESTKPHLISPYNELLDGAEFDKGQNEVFLSAVEDGLTLTQFRPIGSRTINSPTVSFPKTNISLIQVMNDSSTILTITMPDAVSLRRHEAEAYNPQWDLLFQCCLRKEALTGFSHPRNVDNTLDTDEDFVNGGRRAHWARLQVVTSHLVANNVQNGEFDSILLVFRLLKESDVLHSLGVFFLKNTTEWKFEFTDEGVQLMKKWCFILKTLYRLKRVQIFPSFIVVADLNKCPNFKPKMIQKLRSFIAGQNILVAQFETKRGIDVEDVSIPAMTASTAPVLARFTDLEVNHSPQAVRCAFCGSLVAENFPDHYCQAMWNNRPRIRQNFKLIDLVYSDQQRLVPVEEHVEIERRSKGRLFFKSTEIVFEETQVSAGKTEQTDESQNAKTVEIFGDILSIESDIEQKKVRSGLWPTLRSTSNRTDFVRITCTSEIPGTPDCYRFPFPPLPSAMMRTITPNDVIRHRASTHQSSDSPNDPSRIVEAHSLWSDGFKLSCEKLSRSQYKVIKLSEQPYHSLEFDVPSVDITNHKHNAQLMLPAGTNVRFGRIPVRQAQVTDPLRDKRIEYESFWQSLNRKNPSAGLSDALQADQTEMEERIQTCESETEKSHLACFLAKCLLLRSRLSLQSGDLITAMSLFGQSKHQMVLNDAAEVECELIERIQDCENVIMKTHPTCLEAKELLLRSRLSLQSGEIELAISLFEKSQEHIEMNDAAVVEFESKHTHSSGPETNSHQFDELERVAANARECFGINWERWIREGQDLPIILNPSFHILQHHLQQVQDHVDTLGSCLESFVVEIPSKEEPFQDTPGSASTDVKQTNEARRTMVVNTLLHALKDGLSLQLRIAWETGSWDEVHFFQNELKSISRIFRDASGPRLPATFKSQTEQIEELDIDVVTRAIGNILNRTRDHCNTWHALVREHRHSHSPTPRPPGNLEGTRTTNKVRMIVEGNPSISGPLPQHASVPHDIRMNAQLLIDRISGIIAACYWKLEKTGNNEMMNDLYEMITELSTLVSTNSDCDGNVETVASRSSDVMLIDESAEKTNLRDVGDLKIDGKPFGKQRRKKTKETDLNCGKTPSAAEIDGKHFGKQKRGDQTDSGEFDAPSKAEKRMWISIPPN</sequence>
<accession>A0ABQ9YB71</accession>
<comment type="caution">
    <text evidence="2">The sequence shown here is derived from an EMBL/GenBank/DDBJ whole genome shotgun (WGS) entry which is preliminary data.</text>
</comment>
<dbReference type="EMBL" id="JARBJD010000020">
    <property type="protein sequence ID" value="KAK2960859.1"/>
    <property type="molecule type" value="Genomic_DNA"/>
</dbReference>
<feature type="compositionally biased region" description="Basic and acidic residues" evidence="1">
    <location>
        <begin position="1455"/>
        <end position="1468"/>
    </location>
</feature>